<protein>
    <submittedName>
        <fullName evidence="1">Uncharacterized protein</fullName>
    </submittedName>
</protein>
<gene>
    <name evidence="1" type="ORF">OED52_11855</name>
</gene>
<reference evidence="1" key="1">
    <citation type="submission" date="2022-10" db="EMBL/GenBank/DDBJ databases">
        <title>Rhodococcus ferula Z13 complete genome.</title>
        <authorList>
            <person name="Long X."/>
            <person name="Zang M."/>
        </authorList>
    </citation>
    <scope>NUCLEOTIDE SEQUENCE</scope>
    <source>
        <strain evidence="1">Z13</strain>
    </source>
</reference>
<accession>A0ACD4DBN8</accession>
<evidence type="ECO:0000313" key="1">
    <source>
        <dbReference type="EMBL" id="UYP17401.1"/>
    </source>
</evidence>
<dbReference type="EMBL" id="CP107551">
    <property type="protein sequence ID" value="UYP17401.1"/>
    <property type="molecule type" value="Genomic_DNA"/>
</dbReference>
<evidence type="ECO:0000313" key="2">
    <source>
        <dbReference type="Proteomes" id="UP001156484"/>
    </source>
</evidence>
<name>A0ACD4DBN8_9NOCA</name>
<keyword evidence="2" id="KW-1185">Reference proteome</keyword>
<sequence>MSKTGRGRPGGEFSLGRHALISVGAASSVLVVTAVVVVALRPGPVLGLVVALVGIVAAVAVMGVVSTRSVRRAFGPGKDDRSES</sequence>
<dbReference type="Proteomes" id="UP001156484">
    <property type="component" value="Chromosome"/>
</dbReference>
<organism evidence="1 2">
    <name type="scientific">Rhodococcus sacchari</name>
    <dbReference type="NCBI Taxonomy" id="2962047"/>
    <lineage>
        <taxon>Bacteria</taxon>
        <taxon>Bacillati</taxon>
        <taxon>Actinomycetota</taxon>
        <taxon>Actinomycetes</taxon>
        <taxon>Mycobacteriales</taxon>
        <taxon>Nocardiaceae</taxon>
        <taxon>Rhodococcus</taxon>
    </lineage>
</organism>
<proteinExistence type="predicted"/>